<feature type="transmembrane region" description="Helical" evidence="5">
    <location>
        <begin position="113"/>
        <end position="133"/>
    </location>
</feature>
<feature type="domain" description="O-antigen ligase-related" evidence="6">
    <location>
        <begin position="191"/>
        <end position="339"/>
    </location>
</feature>
<feature type="transmembrane region" description="Helical" evidence="5">
    <location>
        <begin position="153"/>
        <end position="173"/>
    </location>
</feature>
<dbReference type="InterPro" id="IPR007016">
    <property type="entry name" value="O-antigen_ligase-rel_domated"/>
</dbReference>
<feature type="transmembrane region" description="Helical" evidence="5">
    <location>
        <begin position="89"/>
        <end position="106"/>
    </location>
</feature>
<name>A0A1J5RPI7_9ZZZZ</name>
<feature type="transmembrane region" description="Helical" evidence="5">
    <location>
        <begin position="185"/>
        <end position="203"/>
    </location>
</feature>
<feature type="transmembrane region" description="Helical" evidence="5">
    <location>
        <begin position="324"/>
        <end position="346"/>
    </location>
</feature>
<comment type="subcellular location">
    <subcellularLocation>
        <location evidence="1">Membrane</location>
        <topology evidence="1">Multi-pass membrane protein</topology>
    </subcellularLocation>
</comment>
<keyword evidence="7" id="KW-0436">Ligase</keyword>
<evidence type="ECO:0000313" key="7">
    <source>
        <dbReference type="EMBL" id="OIQ97657.1"/>
    </source>
</evidence>
<feature type="transmembrane region" description="Helical" evidence="5">
    <location>
        <begin position="358"/>
        <end position="377"/>
    </location>
</feature>
<keyword evidence="2 5" id="KW-0812">Transmembrane</keyword>
<evidence type="ECO:0000256" key="4">
    <source>
        <dbReference type="ARBA" id="ARBA00023136"/>
    </source>
</evidence>
<gene>
    <name evidence="7" type="ORF">GALL_202770</name>
</gene>
<feature type="transmembrane region" description="Helical" evidence="5">
    <location>
        <begin position="223"/>
        <end position="243"/>
    </location>
</feature>
<feature type="transmembrane region" description="Helical" evidence="5">
    <location>
        <begin position="20"/>
        <end position="45"/>
    </location>
</feature>
<dbReference type="EMBL" id="MLJW01000129">
    <property type="protein sequence ID" value="OIQ97657.1"/>
    <property type="molecule type" value="Genomic_DNA"/>
</dbReference>
<evidence type="ECO:0000256" key="3">
    <source>
        <dbReference type="ARBA" id="ARBA00022989"/>
    </source>
</evidence>
<reference evidence="7" key="1">
    <citation type="submission" date="2016-10" db="EMBL/GenBank/DDBJ databases">
        <title>Sequence of Gallionella enrichment culture.</title>
        <authorList>
            <person name="Poehlein A."/>
            <person name="Muehling M."/>
            <person name="Daniel R."/>
        </authorList>
    </citation>
    <scope>NUCLEOTIDE SEQUENCE</scope>
</reference>
<organism evidence="7">
    <name type="scientific">mine drainage metagenome</name>
    <dbReference type="NCBI Taxonomy" id="410659"/>
    <lineage>
        <taxon>unclassified sequences</taxon>
        <taxon>metagenomes</taxon>
        <taxon>ecological metagenomes</taxon>
    </lineage>
</organism>
<proteinExistence type="predicted"/>
<comment type="caution">
    <text evidence="7">The sequence shown here is derived from an EMBL/GenBank/DDBJ whole genome shotgun (WGS) entry which is preliminary data.</text>
</comment>
<feature type="transmembrane region" description="Helical" evidence="5">
    <location>
        <begin position="285"/>
        <end position="304"/>
    </location>
</feature>
<evidence type="ECO:0000256" key="2">
    <source>
        <dbReference type="ARBA" id="ARBA00022692"/>
    </source>
</evidence>
<sequence>MTLLPSKTKALTAATWSAIALGFFIPIATATSNLLLALTALLFALSGDYRGKARAIARNPVALACLLFFALTLLGSLYGLGAWHDKQHYLGKYLTLLAVPLLAPLFAERAARIYALAAFCAAMLLTLALSYAIRFGWLPPGSLPMMDAADPVVFKLSITHGFLMAIAAFLLAVAARHADSLRARWVLAALAALAAFNVLFMVFGRTGYVVLAVLGVYFFFRRFGARGIAIAAVGFALACAAAYQWSSAFHQRTDMALDQASAWREGRGDQTSIGLRLDYYSNTLAIIRAHPLFGVGTGGFALAYGERVQHTAMAPSNNPHNQYLLITAQLGIIGLAALIALYAVYWRSAGRLSPPFGEIARGLLLAMLVGNLFNSFMLDFTERLFFAWLSGILFAELSARRDDSNTG</sequence>
<keyword evidence="4 5" id="KW-0472">Membrane</keyword>
<protein>
    <submittedName>
        <fullName evidence="7">O-antigen ligase</fullName>
    </submittedName>
</protein>
<dbReference type="PANTHER" id="PTHR37422">
    <property type="entry name" value="TEICHURONIC ACID BIOSYNTHESIS PROTEIN TUAE"/>
    <property type="match status" value="1"/>
</dbReference>
<dbReference type="GO" id="GO:0016874">
    <property type="term" value="F:ligase activity"/>
    <property type="evidence" value="ECO:0007669"/>
    <property type="project" value="UniProtKB-KW"/>
</dbReference>
<accession>A0A1J5RPI7</accession>
<keyword evidence="3 5" id="KW-1133">Transmembrane helix</keyword>
<evidence type="ECO:0000256" key="5">
    <source>
        <dbReference type="SAM" id="Phobius"/>
    </source>
</evidence>
<dbReference type="PANTHER" id="PTHR37422:SF13">
    <property type="entry name" value="LIPOPOLYSACCHARIDE BIOSYNTHESIS PROTEIN PA4999-RELATED"/>
    <property type="match status" value="1"/>
</dbReference>
<evidence type="ECO:0000256" key="1">
    <source>
        <dbReference type="ARBA" id="ARBA00004141"/>
    </source>
</evidence>
<dbReference type="AlphaFoldDB" id="A0A1J5RPI7"/>
<dbReference type="InterPro" id="IPR051533">
    <property type="entry name" value="WaaL-like"/>
</dbReference>
<evidence type="ECO:0000259" key="6">
    <source>
        <dbReference type="Pfam" id="PF04932"/>
    </source>
</evidence>
<feature type="transmembrane region" description="Helical" evidence="5">
    <location>
        <begin position="61"/>
        <end position="83"/>
    </location>
</feature>
<dbReference type="Pfam" id="PF04932">
    <property type="entry name" value="Wzy_C"/>
    <property type="match status" value="1"/>
</dbReference>
<dbReference type="GO" id="GO:0016020">
    <property type="term" value="C:membrane"/>
    <property type="evidence" value="ECO:0007669"/>
    <property type="project" value="UniProtKB-SubCell"/>
</dbReference>